<sequence length="334" mass="37726">MASPYASIAGRQRWTKAVAGTDIQSVEHIYKKRFPIDGMRIATAGSCFAQHIARNLRANGFEVLDKEPGPRGLHGKRAQDFGYNLYSARHGNIYTARRLLQLTQEALGLLEVPERAVVWEKRGRFYDALRSVEPDGLTSPEEVMLHRADHVRRFKALLRETDLFIFTFGLTEAWMHEETGIVYGLAPDDTDPKHRFKNFTFQEVYDDFSGFRALAHQLNPRMKFLVTVSPVPLAATYEDAHVLPATVHSKAILRAVAGQLHSQHDDIDYFPSFDILSTPFLGPSMFADNRRDVTRDGVANAMRIFFEEHKKTEEVVVTGSGDVVCEEALLEAFA</sequence>
<protein>
    <recommendedName>
        <fullName evidence="1">GSCFA domain-containing protein</fullName>
    </recommendedName>
</protein>
<name>A0A7W6DEU3_9HYPH</name>
<evidence type="ECO:0000259" key="1">
    <source>
        <dbReference type="Pfam" id="PF08885"/>
    </source>
</evidence>
<proteinExistence type="predicted"/>
<dbReference type="EMBL" id="JACIEE010000007">
    <property type="protein sequence ID" value="MBB3978478.1"/>
    <property type="molecule type" value="Genomic_DNA"/>
</dbReference>
<comment type="caution">
    <text evidence="2">The sequence shown here is derived from an EMBL/GenBank/DDBJ whole genome shotgun (WGS) entry which is preliminary data.</text>
</comment>
<dbReference type="Proteomes" id="UP000574761">
    <property type="component" value="Unassembled WGS sequence"/>
</dbReference>
<feature type="domain" description="GSCFA" evidence="1">
    <location>
        <begin position="40"/>
        <end position="305"/>
    </location>
</feature>
<dbReference type="RefSeq" id="WP_183806722.1">
    <property type="nucleotide sequence ID" value="NZ_JACIEE010000007.1"/>
</dbReference>
<accession>A0A7W6DEU3</accession>
<dbReference type="AlphaFoldDB" id="A0A7W6DEU3"/>
<evidence type="ECO:0000313" key="2">
    <source>
        <dbReference type="EMBL" id="MBB3978478.1"/>
    </source>
</evidence>
<evidence type="ECO:0000313" key="3">
    <source>
        <dbReference type="Proteomes" id="UP000574761"/>
    </source>
</evidence>
<reference evidence="2 3" key="1">
    <citation type="submission" date="2020-08" db="EMBL/GenBank/DDBJ databases">
        <title>Genomic Encyclopedia of Type Strains, Phase IV (KMG-IV): sequencing the most valuable type-strain genomes for metagenomic binning, comparative biology and taxonomic classification.</title>
        <authorList>
            <person name="Goeker M."/>
        </authorList>
    </citation>
    <scope>NUCLEOTIDE SEQUENCE [LARGE SCALE GENOMIC DNA]</scope>
    <source>
        <strain evidence="2 3">DSM 100211</strain>
    </source>
</reference>
<organism evidence="2 3">
    <name type="scientific">Mycoplana azooxidifex</name>
    <dbReference type="NCBI Taxonomy" id="1636188"/>
    <lineage>
        <taxon>Bacteria</taxon>
        <taxon>Pseudomonadati</taxon>
        <taxon>Pseudomonadota</taxon>
        <taxon>Alphaproteobacteria</taxon>
        <taxon>Hyphomicrobiales</taxon>
        <taxon>Rhizobiaceae</taxon>
        <taxon>Mycoplana</taxon>
    </lineage>
</organism>
<keyword evidence="3" id="KW-1185">Reference proteome</keyword>
<dbReference type="Pfam" id="PF08885">
    <property type="entry name" value="GSCFA"/>
    <property type="match status" value="1"/>
</dbReference>
<dbReference type="InterPro" id="IPR014982">
    <property type="entry name" value="GSCFA"/>
</dbReference>
<gene>
    <name evidence="2" type="ORF">GGQ64_003712</name>
</gene>